<protein>
    <submittedName>
        <fullName evidence="1">RCG48816</fullName>
    </submittedName>
</protein>
<gene>
    <name evidence="1" type="ORF">rCG_48816</name>
</gene>
<accession>A6IG37</accession>
<name>A6IG37_RAT</name>
<proteinExistence type="predicted"/>
<dbReference type="AlphaFoldDB" id="A6IG37"/>
<evidence type="ECO:0000313" key="1">
    <source>
        <dbReference type="EMBL" id="EDM16861.1"/>
    </source>
</evidence>
<sequence>MPWDTRPCLVSQPLRATRSLSLRLNVNASGETARITICRLDQNGGIQMGGRGGSAGEFLPCKHEELSLNPDTRRKARHHRIRV</sequence>
<reference evidence="1 2" key="1">
    <citation type="submission" date="2005-09" db="EMBL/GenBank/DDBJ databases">
        <authorList>
            <person name="Mural R.J."/>
            <person name="Li P.W."/>
            <person name="Adams M.D."/>
            <person name="Amanatides P.G."/>
            <person name="Baden-Tillson H."/>
            <person name="Barnstead M."/>
            <person name="Chin S.H."/>
            <person name="Dew I."/>
            <person name="Evans C.A."/>
            <person name="Ferriera S."/>
            <person name="Flanigan M."/>
            <person name="Fosler C."/>
            <person name="Glodek A."/>
            <person name="Gu Z."/>
            <person name="Holt R.A."/>
            <person name="Jennings D."/>
            <person name="Kraft C.L."/>
            <person name="Lu F."/>
            <person name="Nguyen T."/>
            <person name="Nusskern D.R."/>
            <person name="Pfannkoch C.M."/>
            <person name="Sitter C."/>
            <person name="Sutton G.G."/>
            <person name="Venter J.C."/>
            <person name="Wang Z."/>
            <person name="Woodage T."/>
            <person name="Zheng X.H."/>
            <person name="Zhong F."/>
        </authorList>
    </citation>
    <scope>NUCLEOTIDE SEQUENCE [LARGE SCALE GENOMIC DNA]</scope>
    <source>
        <strain>BN</strain>
        <strain evidence="2">Sprague-Dawley</strain>
    </source>
</reference>
<evidence type="ECO:0000313" key="2">
    <source>
        <dbReference type="Proteomes" id="UP000234681"/>
    </source>
</evidence>
<dbReference type="Proteomes" id="UP000234681">
    <property type="component" value="Chromosome 7"/>
</dbReference>
<dbReference type="EMBL" id="CH473960">
    <property type="protein sequence ID" value="EDM16861.1"/>
    <property type="molecule type" value="Genomic_DNA"/>
</dbReference>
<organism evidence="1 2">
    <name type="scientific">Rattus norvegicus</name>
    <name type="common">Rat</name>
    <dbReference type="NCBI Taxonomy" id="10116"/>
    <lineage>
        <taxon>Eukaryota</taxon>
        <taxon>Metazoa</taxon>
        <taxon>Chordata</taxon>
        <taxon>Craniata</taxon>
        <taxon>Vertebrata</taxon>
        <taxon>Euteleostomi</taxon>
        <taxon>Mammalia</taxon>
        <taxon>Eutheria</taxon>
        <taxon>Euarchontoglires</taxon>
        <taxon>Glires</taxon>
        <taxon>Rodentia</taxon>
        <taxon>Myomorpha</taxon>
        <taxon>Muroidea</taxon>
        <taxon>Muridae</taxon>
        <taxon>Murinae</taxon>
        <taxon>Rattus</taxon>
    </lineage>
</organism>